<organism evidence="1 2">
    <name type="scientific">Trichinella pseudospiralis</name>
    <name type="common">Parasitic roundworm</name>
    <dbReference type="NCBI Taxonomy" id="6337"/>
    <lineage>
        <taxon>Eukaryota</taxon>
        <taxon>Metazoa</taxon>
        <taxon>Ecdysozoa</taxon>
        <taxon>Nematoda</taxon>
        <taxon>Enoplea</taxon>
        <taxon>Dorylaimia</taxon>
        <taxon>Trichinellida</taxon>
        <taxon>Trichinellidae</taxon>
        <taxon>Trichinella</taxon>
    </lineage>
</organism>
<proteinExistence type="predicted"/>
<reference evidence="1 2" key="1">
    <citation type="submission" date="2015-01" db="EMBL/GenBank/DDBJ databases">
        <title>Evolution of Trichinella species and genotypes.</title>
        <authorList>
            <person name="Korhonen P.K."/>
            <person name="Edoardo P."/>
            <person name="Giuseppe L.R."/>
            <person name="Gasser R.B."/>
        </authorList>
    </citation>
    <scope>NUCLEOTIDE SEQUENCE [LARGE SCALE GENOMIC DNA]</scope>
    <source>
        <strain evidence="1">ISS13</strain>
    </source>
</reference>
<name>A0A0V1DQD1_TRIPS</name>
<dbReference type="EMBL" id="JYDR01001272">
    <property type="protein sequence ID" value="KRY63362.1"/>
    <property type="molecule type" value="Genomic_DNA"/>
</dbReference>
<dbReference type="AlphaFoldDB" id="A0A0V1DQD1"/>
<sequence>MFQIAENSVPFLDTDLTVDWEHATLIFELVTRCQITHTYVS</sequence>
<dbReference type="Proteomes" id="UP000054632">
    <property type="component" value="Unassembled WGS sequence"/>
</dbReference>
<accession>A0A0V1DQD1</accession>
<protein>
    <submittedName>
        <fullName evidence="1">Uncharacterized protein</fullName>
    </submittedName>
</protein>
<evidence type="ECO:0000313" key="2">
    <source>
        <dbReference type="Proteomes" id="UP000054632"/>
    </source>
</evidence>
<gene>
    <name evidence="1" type="ORF">T4A_8698</name>
</gene>
<evidence type="ECO:0000313" key="1">
    <source>
        <dbReference type="EMBL" id="KRY63362.1"/>
    </source>
</evidence>
<comment type="caution">
    <text evidence="1">The sequence shown here is derived from an EMBL/GenBank/DDBJ whole genome shotgun (WGS) entry which is preliminary data.</text>
</comment>